<evidence type="ECO:0000256" key="5">
    <source>
        <dbReference type="ARBA" id="ARBA00023136"/>
    </source>
</evidence>
<evidence type="ECO:0000256" key="4">
    <source>
        <dbReference type="ARBA" id="ARBA00022729"/>
    </source>
</evidence>
<organism evidence="10 11">
    <name type="scientific">Virgibacillus oceani</name>
    <dbReference type="NCBI Taxonomy" id="1479511"/>
    <lineage>
        <taxon>Bacteria</taxon>
        <taxon>Bacillati</taxon>
        <taxon>Bacillota</taxon>
        <taxon>Bacilli</taxon>
        <taxon>Bacillales</taxon>
        <taxon>Bacillaceae</taxon>
        <taxon>Virgibacillus</taxon>
    </lineage>
</organism>
<dbReference type="AlphaFoldDB" id="A0A917M4V5"/>
<keyword evidence="3" id="KW-0309">Germination</keyword>
<evidence type="ECO:0000259" key="8">
    <source>
        <dbReference type="Pfam" id="PF05504"/>
    </source>
</evidence>
<comment type="similarity">
    <text evidence="2">Belongs to the GerABKC lipoprotein family.</text>
</comment>
<dbReference type="RefSeq" id="WP_188455553.1">
    <property type="nucleotide sequence ID" value="NZ_BMFR01000009.1"/>
</dbReference>
<evidence type="ECO:0000259" key="9">
    <source>
        <dbReference type="Pfam" id="PF25198"/>
    </source>
</evidence>
<feature type="domain" description="Spore germination GerAC-like C-terminal" evidence="8">
    <location>
        <begin position="199"/>
        <end position="362"/>
    </location>
</feature>
<dbReference type="PANTHER" id="PTHR35789:SF1">
    <property type="entry name" value="SPORE GERMINATION PROTEIN B3"/>
    <property type="match status" value="1"/>
</dbReference>
<dbReference type="GO" id="GO:0016020">
    <property type="term" value="C:membrane"/>
    <property type="evidence" value="ECO:0007669"/>
    <property type="project" value="UniProtKB-SubCell"/>
</dbReference>
<reference evidence="10" key="1">
    <citation type="journal article" date="2014" name="Int. J. Syst. Evol. Microbiol.">
        <title>Complete genome sequence of Corynebacterium casei LMG S-19264T (=DSM 44701T), isolated from a smear-ripened cheese.</title>
        <authorList>
            <consortium name="US DOE Joint Genome Institute (JGI-PGF)"/>
            <person name="Walter F."/>
            <person name="Albersmeier A."/>
            <person name="Kalinowski J."/>
            <person name="Ruckert C."/>
        </authorList>
    </citation>
    <scope>NUCLEOTIDE SEQUENCE</scope>
    <source>
        <strain evidence="10">CGMCC 1.12754</strain>
    </source>
</reference>
<dbReference type="InterPro" id="IPR008844">
    <property type="entry name" value="Spore_GerAC-like"/>
</dbReference>
<accession>A0A917M4V5</accession>
<dbReference type="GO" id="GO:0009847">
    <property type="term" value="P:spore germination"/>
    <property type="evidence" value="ECO:0007669"/>
    <property type="project" value="InterPro"/>
</dbReference>
<feature type="domain" description="Spore germination protein N-terminal" evidence="9">
    <location>
        <begin position="29"/>
        <end position="189"/>
    </location>
</feature>
<sequence>MNNQRNIIKIGFMFTITFLILSGCKRINIIDQLQIVTILGFSKEDDKYIGTALYTDYTEQKQGKVHTLQGEASTVELVLDDINSQSEKPIHIGKLMLLIVSEDIAKEDMSDIVKTICRDPLVGTNLIVAVSEIPPKEILNKIKEEGKGYLPALIEQNFISKNIPISNLHIFLFNYYGKGRDIAVPYLKLNQKGKVEINEYAVFKREKLGLILNEKEMVLYNILQDKSIGGQVAVNVRKDQFEDLAVLTILSGKIIESVSNPNTLPRISYNITLNGMVRDYPKWLDMRKKENNLLLDRQLEKRLKEDLKHLLLKFQEHNVDPLGVGDFIRAHSEEWNEEQFYETIYPTITFNVDINVVLSKSGIKQ</sequence>
<dbReference type="InterPro" id="IPR038501">
    <property type="entry name" value="Spore_GerAC_C_sf"/>
</dbReference>
<evidence type="ECO:0000256" key="6">
    <source>
        <dbReference type="ARBA" id="ARBA00023139"/>
    </source>
</evidence>
<dbReference type="PANTHER" id="PTHR35789">
    <property type="entry name" value="SPORE GERMINATION PROTEIN B3"/>
    <property type="match status" value="1"/>
</dbReference>
<dbReference type="PROSITE" id="PS51257">
    <property type="entry name" value="PROKAR_LIPOPROTEIN"/>
    <property type="match status" value="1"/>
</dbReference>
<keyword evidence="11" id="KW-1185">Reference proteome</keyword>
<reference evidence="10" key="2">
    <citation type="submission" date="2020-09" db="EMBL/GenBank/DDBJ databases">
        <authorList>
            <person name="Sun Q."/>
            <person name="Zhou Y."/>
        </authorList>
    </citation>
    <scope>NUCLEOTIDE SEQUENCE</scope>
    <source>
        <strain evidence="10">CGMCC 1.12754</strain>
    </source>
</reference>
<dbReference type="InterPro" id="IPR057336">
    <property type="entry name" value="GerAC_N"/>
</dbReference>
<keyword evidence="6" id="KW-0564">Palmitate</keyword>
<dbReference type="Proteomes" id="UP000622860">
    <property type="component" value="Unassembled WGS sequence"/>
</dbReference>
<dbReference type="Pfam" id="PF25198">
    <property type="entry name" value="Spore_GerAC_N"/>
    <property type="match status" value="1"/>
</dbReference>
<evidence type="ECO:0000313" key="10">
    <source>
        <dbReference type="EMBL" id="GGG77450.1"/>
    </source>
</evidence>
<dbReference type="EMBL" id="BMFR01000009">
    <property type="protein sequence ID" value="GGG77450.1"/>
    <property type="molecule type" value="Genomic_DNA"/>
</dbReference>
<dbReference type="NCBIfam" id="TIGR02887">
    <property type="entry name" value="spore_ger_x_C"/>
    <property type="match status" value="1"/>
</dbReference>
<keyword evidence="4" id="KW-0732">Signal</keyword>
<dbReference type="Pfam" id="PF05504">
    <property type="entry name" value="Spore_GerAC"/>
    <property type="match status" value="1"/>
</dbReference>
<gene>
    <name evidence="10" type="ORF">GCM10011398_23170</name>
</gene>
<evidence type="ECO:0000256" key="7">
    <source>
        <dbReference type="ARBA" id="ARBA00023288"/>
    </source>
</evidence>
<protein>
    <submittedName>
        <fullName evidence="10">Germination protein GerC</fullName>
    </submittedName>
</protein>
<comment type="caution">
    <text evidence="10">The sequence shown here is derived from an EMBL/GenBank/DDBJ whole genome shotgun (WGS) entry which is preliminary data.</text>
</comment>
<dbReference type="InterPro" id="IPR046953">
    <property type="entry name" value="Spore_GerAC-like_C"/>
</dbReference>
<dbReference type="Gene3D" id="3.30.300.210">
    <property type="entry name" value="Nutrient germinant receptor protein C, domain 3"/>
    <property type="match status" value="1"/>
</dbReference>
<keyword evidence="7" id="KW-0449">Lipoprotein</keyword>
<keyword evidence="5" id="KW-0472">Membrane</keyword>
<evidence type="ECO:0000256" key="3">
    <source>
        <dbReference type="ARBA" id="ARBA00022544"/>
    </source>
</evidence>
<comment type="subcellular location">
    <subcellularLocation>
        <location evidence="1">Membrane</location>
        <topology evidence="1">Lipid-anchor</topology>
    </subcellularLocation>
</comment>
<name>A0A917M4V5_9BACI</name>
<evidence type="ECO:0000313" key="11">
    <source>
        <dbReference type="Proteomes" id="UP000622860"/>
    </source>
</evidence>
<proteinExistence type="inferred from homology"/>
<evidence type="ECO:0000256" key="2">
    <source>
        <dbReference type="ARBA" id="ARBA00007886"/>
    </source>
</evidence>
<evidence type="ECO:0000256" key="1">
    <source>
        <dbReference type="ARBA" id="ARBA00004635"/>
    </source>
</evidence>